<comment type="subcellular location">
    <subcellularLocation>
        <location evidence="8">Cytoplasm</location>
    </subcellularLocation>
</comment>
<dbReference type="EMBL" id="FOIN01000046">
    <property type="protein sequence ID" value="SET80488.1"/>
    <property type="molecule type" value="Genomic_DNA"/>
</dbReference>
<dbReference type="OrthoDB" id="9807019at2"/>
<dbReference type="InterPro" id="IPR001957">
    <property type="entry name" value="Chromosome_initiator_DnaA"/>
</dbReference>
<dbReference type="RefSeq" id="WP_092356319.1">
    <property type="nucleotide sequence ID" value="NZ_FOIN01000046.1"/>
</dbReference>
<keyword evidence="2 8" id="KW-0963">Cytoplasm</keyword>
<dbReference type="InterPro" id="IPR018312">
    <property type="entry name" value="Chromosome_initiator_DnaA_CS"/>
</dbReference>
<dbReference type="GO" id="GO:0008289">
    <property type="term" value="F:lipid binding"/>
    <property type="evidence" value="ECO:0007669"/>
    <property type="project" value="UniProtKB-KW"/>
</dbReference>
<evidence type="ECO:0000256" key="2">
    <source>
        <dbReference type="ARBA" id="ARBA00022490"/>
    </source>
</evidence>
<dbReference type="Proteomes" id="UP000198558">
    <property type="component" value="Unassembled WGS sequence"/>
</dbReference>
<dbReference type="InterPro" id="IPR020591">
    <property type="entry name" value="Chromosome_initiator_DnaA-like"/>
</dbReference>
<dbReference type="InterPro" id="IPR010921">
    <property type="entry name" value="Trp_repressor/repl_initiator"/>
</dbReference>
<dbReference type="PANTHER" id="PTHR30050:SF2">
    <property type="entry name" value="CHROMOSOMAL REPLICATION INITIATOR PROTEIN DNAA"/>
    <property type="match status" value="1"/>
</dbReference>
<dbReference type="SMART" id="SM00760">
    <property type="entry name" value="Bac_DnaA_C"/>
    <property type="match status" value="1"/>
</dbReference>
<dbReference type="PROSITE" id="PS01008">
    <property type="entry name" value="DNAA"/>
    <property type="match status" value="1"/>
</dbReference>
<name>A0A1I0HA09_9FIRM</name>
<feature type="binding site" evidence="8">
    <location>
        <position position="149"/>
    </location>
    <ligand>
        <name>ATP</name>
        <dbReference type="ChEBI" id="CHEBI:30616"/>
    </ligand>
</feature>
<dbReference type="SUPFAM" id="SSF52540">
    <property type="entry name" value="P-loop containing nucleoside triphosphate hydrolases"/>
    <property type="match status" value="1"/>
</dbReference>
<feature type="domain" description="AAA+ ATPase" evidence="12">
    <location>
        <begin position="138"/>
        <end position="272"/>
    </location>
</feature>
<sequence length="448" mass="51380">MRDNSRIWQLCLDTLEKQDLPEERKIDKVIMESVFRNAQIASINNNKVTITTPYSFNIETIKNNLKDIEDILSGMLASSVSIEIIGEDEFKKSITEEKKELFRDNLNKKLTFDNFVVGSSNRMAQNAALLVSTNPGSNFNPLFIYSNPGLGKTHLLNAIGNYAKEINPSLKIRYITSKDFVDEVVGAMRGKDGDEIYAKYKILDILLIDDIQFLFNKEKSSEIFFHIFNEIINNNKQIVITSDKMPEDLQGIESRLISRFNSGLSFGIDPPEFETARAILEKKIENLDNPSLVIRDDVVDFMANYYCKDIRSLEGALKRLFFCSIMNHTNTIDMAFALESFKDDKIVKNPKSALTKELILKTTAEFYYLTISQLISKNKTRKLTTPREMCMYLMRELLDITFAEIGMTFSNRDHSTVMKACARVETKIKKDSDYKLAINKLKEKLNVN</sequence>
<dbReference type="Gene3D" id="1.10.8.60">
    <property type="match status" value="1"/>
</dbReference>
<dbReference type="InterPro" id="IPR013317">
    <property type="entry name" value="DnaA_dom"/>
</dbReference>
<keyword evidence="4 8" id="KW-0547">Nucleotide-binding</keyword>
<dbReference type="GO" id="GO:0006275">
    <property type="term" value="P:regulation of DNA replication"/>
    <property type="evidence" value="ECO:0007669"/>
    <property type="project" value="UniProtKB-UniRule"/>
</dbReference>
<evidence type="ECO:0000256" key="6">
    <source>
        <dbReference type="ARBA" id="ARBA00023121"/>
    </source>
</evidence>
<comment type="caution">
    <text evidence="8">Lacks conserved residue(s) required for the propagation of feature annotation.</text>
</comment>
<evidence type="ECO:0000256" key="5">
    <source>
        <dbReference type="ARBA" id="ARBA00022840"/>
    </source>
</evidence>
<evidence type="ECO:0000313" key="14">
    <source>
        <dbReference type="EMBL" id="SET80488.1"/>
    </source>
</evidence>
<dbReference type="AlphaFoldDB" id="A0A1I0HA09"/>
<evidence type="ECO:0000256" key="8">
    <source>
        <dbReference type="HAMAP-Rule" id="MF_00377"/>
    </source>
</evidence>
<dbReference type="PRINTS" id="PR00051">
    <property type="entry name" value="DNAA"/>
</dbReference>
<feature type="region of interest" description="Domain IV, binds dsDNA" evidence="8">
    <location>
        <begin position="325"/>
        <end position="448"/>
    </location>
</feature>
<dbReference type="NCBIfam" id="TIGR00362">
    <property type="entry name" value="DnaA"/>
    <property type="match status" value="1"/>
</dbReference>
<dbReference type="Gene3D" id="1.10.1750.10">
    <property type="match status" value="1"/>
</dbReference>
<dbReference type="Gene3D" id="3.30.300.180">
    <property type="match status" value="1"/>
</dbReference>
<keyword evidence="15" id="KW-1185">Reference proteome</keyword>
<evidence type="ECO:0000256" key="11">
    <source>
        <dbReference type="RuleBase" id="RU004227"/>
    </source>
</evidence>
<dbReference type="Gene3D" id="3.40.50.300">
    <property type="entry name" value="P-loop containing nucleotide triphosphate hydrolases"/>
    <property type="match status" value="1"/>
</dbReference>
<comment type="similarity">
    <text evidence="1 8 11">Belongs to the DnaA family.</text>
</comment>
<feature type="binding site" evidence="8">
    <location>
        <position position="152"/>
    </location>
    <ligand>
        <name>ATP</name>
        <dbReference type="ChEBI" id="CHEBI:30616"/>
    </ligand>
</feature>
<evidence type="ECO:0000256" key="3">
    <source>
        <dbReference type="ARBA" id="ARBA00022705"/>
    </source>
</evidence>
<dbReference type="SUPFAM" id="SSF48295">
    <property type="entry name" value="TrpR-like"/>
    <property type="match status" value="1"/>
</dbReference>
<keyword evidence="6 8" id="KW-0446">Lipid-binding</keyword>
<comment type="domain">
    <text evidence="8">Domain I is involved in oligomerization and binding regulators, domain II is flexibile and of varying length in different bacteria, domain III forms the AAA+ region, while domain IV binds dsDNA.</text>
</comment>
<evidence type="ECO:0000256" key="7">
    <source>
        <dbReference type="ARBA" id="ARBA00023125"/>
    </source>
</evidence>
<accession>A0A1I0HA09</accession>
<dbReference type="SMART" id="SM00382">
    <property type="entry name" value="AAA"/>
    <property type="match status" value="1"/>
</dbReference>
<dbReference type="HAMAP" id="MF_00377">
    <property type="entry name" value="DnaA_bact"/>
    <property type="match status" value="1"/>
</dbReference>
<protein>
    <recommendedName>
        <fullName evidence="8 9">Chromosomal replication initiator protein DnaA</fullName>
    </recommendedName>
</protein>
<dbReference type="GO" id="GO:0005737">
    <property type="term" value="C:cytoplasm"/>
    <property type="evidence" value="ECO:0007669"/>
    <property type="project" value="UniProtKB-SubCell"/>
</dbReference>
<comment type="function">
    <text evidence="8 10">Plays an essential role in the initiation and regulation of chromosomal replication. ATP-DnaA binds to the origin of replication (oriC) to initiate formation of the DNA replication initiation complex once per cell cycle. Binds the DnaA box (a 9 base pair repeat at the origin) and separates the double-stranded (ds)DNA. Forms a right-handed helical filament on oriC DNA; dsDNA binds to the exterior of the filament while single-stranded (ss)DNA is stabiized in the filament's interior. The ATP-DnaA-oriC complex binds and stabilizes one strand of the AT-rich DNA unwinding element (DUE), permitting loading of DNA polymerase. After initiation quickly degrades to an ADP-DnaA complex that is not apt for DNA replication. Binds acidic phospholipids.</text>
</comment>
<evidence type="ECO:0000256" key="1">
    <source>
        <dbReference type="ARBA" id="ARBA00006583"/>
    </source>
</evidence>
<evidence type="ECO:0000259" key="13">
    <source>
        <dbReference type="SMART" id="SM00760"/>
    </source>
</evidence>
<evidence type="ECO:0000256" key="10">
    <source>
        <dbReference type="RuleBase" id="RU000577"/>
    </source>
</evidence>
<evidence type="ECO:0000313" key="15">
    <source>
        <dbReference type="Proteomes" id="UP000198558"/>
    </source>
</evidence>
<evidence type="ECO:0000256" key="4">
    <source>
        <dbReference type="ARBA" id="ARBA00022741"/>
    </source>
</evidence>
<keyword evidence="3 8" id="KW-0235">DNA replication</keyword>
<proteinExistence type="inferred from homology"/>
<dbReference type="FunFam" id="3.40.50.300:FF:000668">
    <property type="entry name" value="Chromosomal replication initiator protein DnaA"/>
    <property type="match status" value="1"/>
</dbReference>
<keyword evidence="5 8" id="KW-0067">ATP-binding</keyword>
<dbReference type="CDD" id="cd06571">
    <property type="entry name" value="Bac_DnaA_C"/>
    <property type="match status" value="1"/>
</dbReference>
<evidence type="ECO:0000256" key="9">
    <source>
        <dbReference type="NCBIfam" id="TIGR00362"/>
    </source>
</evidence>
<evidence type="ECO:0000259" key="12">
    <source>
        <dbReference type="SMART" id="SM00382"/>
    </source>
</evidence>
<feature type="region of interest" description="Domain I, interacts with DnaA modulators" evidence="8">
    <location>
        <begin position="1"/>
        <end position="100"/>
    </location>
</feature>
<dbReference type="GO" id="GO:0003688">
    <property type="term" value="F:DNA replication origin binding"/>
    <property type="evidence" value="ECO:0007669"/>
    <property type="project" value="UniProtKB-UniRule"/>
</dbReference>
<dbReference type="InterPro" id="IPR013159">
    <property type="entry name" value="DnaA_C"/>
</dbReference>
<feature type="binding site" evidence="8">
    <location>
        <position position="151"/>
    </location>
    <ligand>
        <name>ATP</name>
        <dbReference type="ChEBI" id="CHEBI:30616"/>
    </ligand>
</feature>
<dbReference type="Pfam" id="PF08299">
    <property type="entry name" value="Bac_DnaA_C"/>
    <property type="match status" value="1"/>
</dbReference>
<comment type="subunit">
    <text evidence="8">Oligomerizes as a right-handed, spiral filament on DNA at oriC.</text>
</comment>
<dbReference type="Pfam" id="PF00308">
    <property type="entry name" value="Bac_DnaA"/>
    <property type="match status" value="1"/>
</dbReference>
<dbReference type="InterPro" id="IPR038454">
    <property type="entry name" value="DnaA_N_sf"/>
</dbReference>
<dbReference type="InterPro" id="IPR027417">
    <property type="entry name" value="P-loop_NTPase"/>
</dbReference>
<feature type="binding site" evidence="8">
    <location>
        <position position="153"/>
    </location>
    <ligand>
        <name>ATP</name>
        <dbReference type="ChEBI" id="CHEBI:30616"/>
    </ligand>
</feature>
<dbReference type="GO" id="GO:0005886">
    <property type="term" value="C:plasma membrane"/>
    <property type="evidence" value="ECO:0007669"/>
    <property type="project" value="TreeGrafter"/>
</dbReference>
<dbReference type="GO" id="GO:0006270">
    <property type="term" value="P:DNA replication initiation"/>
    <property type="evidence" value="ECO:0007669"/>
    <property type="project" value="UniProtKB-UniRule"/>
</dbReference>
<dbReference type="PANTHER" id="PTHR30050">
    <property type="entry name" value="CHROMOSOMAL REPLICATION INITIATOR PROTEIN DNAA"/>
    <property type="match status" value="1"/>
</dbReference>
<gene>
    <name evidence="8" type="primary">dnaA</name>
    <name evidence="14" type="ORF">SAMN04489758_1462</name>
</gene>
<dbReference type="GO" id="GO:0005524">
    <property type="term" value="F:ATP binding"/>
    <property type="evidence" value="ECO:0007669"/>
    <property type="project" value="UniProtKB-UniRule"/>
</dbReference>
<dbReference type="GeneID" id="78289364"/>
<feature type="domain" description="Chromosomal replication initiator DnaA C-terminal" evidence="13">
    <location>
        <begin position="355"/>
        <end position="424"/>
    </location>
</feature>
<keyword evidence="7 8" id="KW-0238">DNA-binding</keyword>
<dbReference type="InterPro" id="IPR003593">
    <property type="entry name" value="AAA+_ATPase"/>
</dbReference>
<reference evidence="15" key="1">
    <citation type="submission" date="2016-10" db="EMBL/GenBank/DDBJ databases">
        <authorList>
            <person name="Varghese N."/>
            <person name="Submissions S."/>
        </authorList>
    </citation>
    <scope>NUCLEOTIDE SEQUENCE [LARGE SCALE GENOMIC DNA]</scope>
    <source>
        <strain evidence="15">DSM 1551</strain>
    </source>
</reference>
<organism evidence="14 15">
    <name type="scientific">Thomasclavelia cocleata</name>
    <dbReference type="NCBI Taxonomy" id="69824"/>
    <lineage>
        <taxon>Bacteria</taxon>
        <taxon>Bacillati</taxon>
        <taxon>Bacillota</taxon>
        <taxon>Erysipelotrichia</taxon>
        <taxon>Erysipelotrichales</taxon>
        <taxon>Coprobacillaceae</taxon>
        <taxon>Thomasclavelia</taxon>
    </lineage>
</organism>